<name>A0A0F3R7B5_9RICK</name>
<accession>A0A0F3R7B5</accession>
<gene>
    <name evidence="1" type="ORF">RAT170B_1750</name>
</gene>
<reference evidence="1 2" key="1">
    <citation type="submission" date="2015-01" db="EMBL/GenBank/DDBJ databases">
        <title>Genome Sequencing of Rickettsiales /home/snadendla/prok_pipe/test/illegal_ec_num.txt.</title>
        <authorList>
            <person name="Daugherty S.C."/>
            <person name="Su Q."/>
            <person name="Abolude K."/>
            <person name="Beier-Sexton M."/>
            <person name="Carlyon J.A."/>
            <person name="Carter R."/>
            <person name="Day N.P."/>
            <person name="Dumler S.J."/>
            <person name="Dyachenko V."/>
            <person name="Godinez A."/>
            <person name="Kurtti T.J."/>
            <person name="Lichay M."/>
            <person name="Mullins K.E."/>
            <person name="Ott S."/>
            <person name="Pappas-Brown V."/>
            <person name="Paris D.H."/>
            <person name="Patel P."/>
            <person name="Richards A.L."/>
            <person name="Sadzewicz L."/>
            <person name="Sears K."/>
            <person name="Seidman D."/>
            <person name="Sengamalay N."/>
            <person name="Stenos J."/>
            <person name="Tallon L.J."/>
            <person name="Vincent G."/>
            <person name="Fraser C.M."/>
            <person name="Munderloh U."/>
            <person name="Dunning-Hotopp J.C."/>
        </authorList>
    </citation>
    <scope>NUCLEOTIDE SEQUENCE [LARGE SCALE GENOMIC DNA]</scope>
    <source>
        <strain evidence="1 2">T170-B</strain>
    </source>
</reference>
<proteinExistence type="predicted"/>
<evidence type="ECO:0000313" key="1">
    <source>
        <dbReference type="EMBL" id="KJW01901.1"/>
    </source>
</evidence>
<sequence>MNKRKLANNAMNSSNFLKRAKISVEGPLKENVIRYYLMPSLEHISAVKIVITLWSRADIQDAIIKLSTLPEGYNYSRDMNKLCQGVKNKILDMVLELSEFDVIRKILSDIINPIGQEIFDWMEYQDSRVFCNNYRYQYTQHIAANYLDSLVWTSRGIIDYEETAKTLLAKVQISDNNKYHLACAYCFEDDIAIIIPKVVDTVLDLWCFDIQTMVYFWTAHLTGDFTELNK</sequence>
<comment type="caution">
    <text evidence="1">The sequence shown here is derived from an EMBL/GenBank/DDBJ whole genome shotgun (WGS) entry which is preliminary data.</text>
</comment>
<dbReference type="PATRIC" id="fig|1268837.3.peg.1012"/>
<protein>
    <submittedName>
        <fullName evidence="1">Uncharacterized protein</fullName>
    </submittedName>
</protein>
<dbReference type="EMBL" id="LAOQ01000024">
    <property type="protein sequence ID" value="KJW01901.1"/>
    <property type="molecule type" value="Genomic_DNA"/>
</dbReference>
<keyword evidence="2" id="KW-1185">Reference proteome</keyword>
<dbReference type="Proteomes" id="UP000033736">
    <property type="component" value="Unassembled WGS sequence"/>
</dbReference>
<evidence type="ECO:0000313" key="2">
    <source>
        <dbReference type="Proteomes" id="UP000033736"/>
    </source>
</evidence>
<organism evidence="1 2">
    <name type="scientific">Rickettsia argasii T170-B</name>
    <dbReference type="NCBI Taxonomy" id="1268837"/>
    <lineage>
        <taxon>Bacteria</taxon>
        <taxon>Pseudomonadati</taxon>
        <taxon>Pseudomonadota</taxon>
        <taxon>Alphaproteobacteria</taxon>
        <taxon>Rickettsiales</taxon>
        <taxon>Rickettsiaceae</taxon>
        <taxon>Rickettsieae</taxon>
        <taxon>Rickettsia</taxon>
        <taxon>spotted fever group</taxon>
    </lineage>
</organism>
<feature type="non-terminal residue" evidence="1">
    <location>
        <position position="230"/>
    </location>
</feature>
<dbReference type="AlphaFoldDB" id="A0A0F3R7B5"/>